<dbReference type="AlphaFoldDB" id="A0A6J8B457"/>
<name>A0A6J8B457_MYTCO</name>
<dbReference type="EMBL" id="CACVKT020002586">
    <property type="protein sequence ID" value="CAC5378655.1"/>
    <property type="molecule type" value="Genomic_DNA"/>
</dbReference>
<gene>
    <name evidence="1" type="ORF">MCOR_14826</name>
</gene>
<dbReference type="Gene3D" id="3.60.10.10">
    <property type="entry name" value="Endonuclease/exonuclease/phosphatase"/>
    <property type="match status" value="1"/>
</dbReference>
<reference evidence="1 2" key="1">
    <citation type="submission" date="2020-06" db="EMBL/GenBank/DDBJ databases">
        <authorList>
            <person name="Li R."/>
            <person name="Bekaert M."/>
        </authorList>
    </citation>
    <scope>NUCLEOTIDE SEQUENCE [LARGE SCALE GENOMIC DNA]</scope>
    <source>
        <strain evidence="2">wild</strain>
    </source>
</reference>
<dbReference type="SUPFAM" id="SSF56219">
    <property type="entry name" value="DNase I-like"/>
    <property type="match status" value="1"/>
</dbReference>
<keyword evidence="2" id="KW-1185">Reference proteome</keyword>
<accession>A0A6J8B457</accession>
<dbReference type="InterPro" id="IPR036691">
    <property type="entry name" value="Endo/exonu/phosph_ase_sf"/>
</dbReference>
<evidence type="ECO:0000313" key="1">
    <source>
        <dbReference type="EMBL" id="CAC5378655.1"/>
    </source>
</evidence>
<organism evidence="1 2">
    <name type="scientific">Mytilus coruscus</name>
    <name type="common">Sea mussel</name>
    <dbReference type="NCBI Taxonomy" id="42192"/>
    <lineage>
        <taxon>Eukaryota</taxon>
        <taxon>Metazoa</taxon>
        <taxon>Spiralia</taxon>
        <taxon>Lophotrochozoa</taxon>
        <taxon>Mollusca</taxon>
        <taxon>Bivalvia</taxon>
        <taxon>Autobranchia</taxon>
        <taxon>Pteriomorphia</taxon>
        <taxon>Mytilida</taxon>
        <taxon>Mytiloidea</taxon>
        <taxon>Mytilidae</taxon>
        <taxon>Mytilinae</taxon>
        <taxon>Mytilus</taxon>
    </lineage>
</organism>
<dbReference type="GO" id="GO:0003824">
    <property type="term" value="F:catalytic activity"/>
    <property type="evidence" value="ECO:0007669"/>
    <property type="project" value="InterPro"/>
</dbReference>
<proteinExistence type="predicted"/>
<dbReference type="Proteomes" id="UP000507470">
    <property type="component" value="Unassembled WGS sequence"/>
</dbReference>
<protein>
    <submittedName>
        <fullName evidence="1">Uncharacterized protein</fullName>
    </submittedName>
</protein>
<dbReference type="PANTHER" id="PTHR19446">
    <property type="entry name" value="REVERSE TRANSCRIPTASES"/>
    <property type="match status" value="1"/>
</dbReference>
<dbReference type="OrthoDB" id="6503643at2759"/>
<sequence>MPTRGSNTHDNYQAVLDEIAEIVEKYGANADIILGGDMNASLHRKDGISRDKTFKIFLEEQKLFRPNQCRRQNTFYHYNGRDESQIDYFLESEEIISMYTTFVREPENTSTHDPVLVLLQGAILIEDTQNLRKQSKRIIWKKIDKQKYAKDVEDDLNSFCSDITCENAAEKIQFCTILSKNAEKQCKQPIKKHKKRKICWNPEIATAAKTSKECYEENQHNIEHVSTDMVEKTILSFKNGKSPDELNISAEHLKYGGSLLISVLAFIINFLFKHVHIPAVIKSGIVCPVFKNGGKPKDDPNSYRKITITSSAGKVVEKIHLSRNEDKILVRQSNLQKGFTKGESPCIAALIITELIIEAEEKEIQPIYCSDGCEKSLRYTMAFRLLREMHKTGLEGNNWLFFENWYTELTSKVKWKGELSHQIIEQQGVRQGGIWSPTAYKLFVN</sequence>
<evidence type="ECO:0000313" key="2">
    <source>
        <dbReference type="Proteomes" id="UP000507470"/>
    </source>
</evidence>